<dbReference type="STRING" id="407036.SAMN05216243_2384"/>
<gene>
    <name evidence="2" type="ORF">SAMN05216243_2384</name>
</gene>
<keyword evidence="3" id="KW-1185">Reference proteome</keyword>
<keyword evidence="1" id="KW-1133">Transmembrane helix</keyword>
<dbReference type="OrthoDB" id="9792998at2"/>
<dbReference type="Proteomes" id="UP000198694">
    <property type="component" value="Unassembled WGS sequence"/>
</dbReference>
<proteinExistence type="predicted"/>
<evidence type="ECO:0000313" key="2">
    <source>
        <dbReference type="EMBL" id="SDK21704.1"/>
    </source>
</evidence>
<accession>A0A1G9A4B6</accession>
<organism evidence="2 3">
    <name type="scientific">Sediminibacillus albus</name>
    <dbReference type="NCBI Taxonomy" id="407036"/>
    <lineage>
        <taxon>Bacteria</taxon>
        <taxon>Bacillati</taxon>
        <taxon>Bacillota</taxon>
        <taxon>Bacilli</taxon>
        <taxon>Bacillales</taxon>
        <taxon>Bacillaceae</taxon>
        <taxon>Sediminibacillus</taxon>
    </lineage>
</organism>
<reference evidence="2 3" key="1">
    <citation type="submission" date="2016-10" db="EMBL/GenBank/DDBJ databases">
        <authorList>
            <person name="de Groot N.N."/>
        </authorList>
    </citation>
    <scope>NUCLEOTIDE SEQUENCE [LARGE SCALE GENOMIC DNA]</scope>
    <source>
        <strain evidence="2 3">CGMCC 1.6502</strain>
    </source>
</reference>
<dbReference type="AlphaFoldDB" id="A0A1G9A4B6"/>
<protein>
    <recommendedName>
        <fullName evidence="4">TM2 domain-containing protein</fullName>
    </recommendedName>
</protein>
<evidence type="ECO:0000256" key="1">
    <source>
        <dbReference type="SAM" id="Phobius"/>
    </source>
</evidence>
<dbReference type="EMBL" id="FNFL01000003">
    <property type="protein sequence ID" value="SDK21704.1"/>
    <property type="molecule type" value="Genomic_DNA"/>
</dbReference>
<feature type="transmembrane region" description="Helical" evidence="1">
    <location>
        <begin position="28"/>
        <end position="58"/>
    </location>
</feature>
<evidence type="ECO:0000313" key="3">
    <source>
        <dbReference type="Proteomes" id="UP000198694"/>
    </source>
</evidence>
<keyword evidence="1" id="KW-0812">Transmembrane</keyword>
<name>A0A1G9A4B6_9BACI</name>
<keyword evidence="1" id="KW-0472">Membrane</keyword>
<sequence length="78" mass="8620">MKRTWIAVLLSVIFPGFGHFYLGQPKKGVILVLADIISILLMSVIVGAFLLPIVYIYGIIDSYRATPKVNSNLSNARL</sequence>
<evidence type="ECO:0008006" key="4">
    <source>
        <dbReference type="Google" id="ProtNLM"/>
    </source>
</evidence>
<dbReference type="RefSeq" id="WP_093214389.1">
    <property type="nucleotide sequence ID" value="NZ_FNFL01000003.1"/>
</dbReference>